<organism evidence="1 2">
    <name type="scientific">Candidatus Liptonbacteria bacterium RIFCSPLOWO2_01_FULL_53_13</name>
    <dbReference type="NCBI Taxonomy" id="1798651"/>
    <lineage>
        <taxon>Bacteria</taxon>
        <taxon>Candidatus Liptoniibacteriota</taxon>
    </lineage>
</organism>
<gene>
    <name evidence="1" type="ORF">A2946_03820</name>
</gene>
<sequence length="611" mass="70787">MTSFPRRRESRYNKNVASETKTCQNCHDPFTIEPDDFAFYEKIDVPPPTFCPECRLQRQTAFRNVRSLYHRACEAPGHSENLISMFAPDADIVVYDQKYWWSDAWNPLDYGKSYDFSQNFFVQFKELMSKIPWPNVVSTNSTNSDYCNSVLNHKNCYLVFSGIDNENCGYAEQVDLNKDSYDLKKAFRNELCYELVNCNECYATSFSAFSTACVNSAFLYDCRGCTNCFGCVGLRNKSYYIFNRQYTKEEYLKKIGEYGLGSYQALSATKAKFDEMRLAYPYRHARIFYSSRSTGDVLTHAKNCHSCFDSLGEAVEDSRYIYHPYGKPVRDCQSVFTLSGGERCYEVISCRMCSDIICAKKIWTGHRVKYSYNCHNCNNIFGCVGLRDKSYCIFNRQYTKEEYESMEPKIIVHMNAMPYTDAIGRVYRYGEFFPVELSQFSYNETVAQEYMPLIKDEAEKLGFTWRDPDTKNYRVTKNAEGLPDHIRDVTDSILEETIGCAHEGNCNDNCTTAFKLIPPELQFYRKMNLALPRLCPNCRHFERLRKRNPAKLWHRSCHCAGEKSENGVYTNTGTHPSHAKGEPCPNEFETSYAPDRPEIVYCESCYNAEIA</sequence>
<dbReference type="AlphaFoldDB" id="A0A1G2CIE3"/>
<proteinExistence type="predicted"/>
<comment type="caution">
    <text evidence="1">The sequence shown here is derived from an EMBL/GenBank/DDBJ whole genome shotgun (WGS) entry which is preliminary data.</text>
</comment>
<dbReference type="EMBL" id="MHLB01000048">
    <property type="protein sequence ID" value="OGZ01145.1"/>
    <property type="molecule type" value="Genomic_DNA"/>
</dbReference>
<reference evidence="1 2" key="1">
    <citation type="journal article" date="2016" name="Nat. Commun.">
        <title>Thousands of microbial genomes shed light on interconnected biogeochemical processes in an aquifer system.</title>
        <authorList>
            <person name="Anantharaman K."/>
            <person name="Brown C.T."/>
            <person name="Hug L.A."/>
            <person name="Sharon I."/>
            <person name="Castelle C.J."/>
            <person name="Probst A.J."/>
            <person name="Thomas B.C."/>
            <person name="Singh A."/>
            <person name="Wilkins M.J."/>
            <person name="Karaoz U."/>
            <person name="Brodie E.L."/>
            <person name="Williams K.H."/>
            <person name="Hubbard S.S."/>
            <person name="Banfield J.F."/>
        </authorList>
    </citation>
    <scope>NUCLEOTIDE SEQUENCE [LARGE SCALE GENOMIC DNA]</scope>
</reference>
<dbReference type="Proteomes" id="UP000178348">
    <property type="component" value="Unassembled WGS sequence"/>
</dbReference>
<accession>A0A1G2CIE3</accession>
<evidence type="ECO:0000313" key="1">
    <source>
        <dbReference type="EMBL" id="OGZ01145.1"/>
    </source>
</evidence>
<name>A0A1G2CIE3_9BACT</name>
<protein>
    <submittedName>
        <fullName evidence="1">Uncharacterized protein</fullName>
    </submittedName>
</protein>
<evidence type="ECO:0000313" key="2">
    <source>
        <dbReference type="Proteomes" id="UP000178348"/>
    </source>
</evidence>